<dbReference type="STRING" id="180978.B2G44_00555"/>
<evidence type="ECO:0000313" key="7">
    <source>
        <dbReference type="EMBL" id="MEK0308953.1"/>
    </source>
</evidence>
<evidence type="ECO:0000313" key="8">
    <source>
        <dbReference type="EMBL" id="OOP59781.1"/>
    </source>
</evidence>
<dbReference type="Proteomes" id="UP001383392">
    <property type="component" value="Unassembled WGS sequence"/>
</dbReference>
<dbReference type="RefSeq" id="WP_078122920.1">
    <property type="nucleotide sequence ID" value="NZ_JAOSJG010000002.1"/>
</dbReference>
<comment type="caution">
    <text evidence="8">The sequence shown here is derived from an EMBL/GenBank/DDBJ whole genome shotgun (WGS) entry which is preliminary data.</text>
</comment>
<name>A0A1S9M3F5_9MOLU</name>
<evidence type="ECO:0000256" key="2">
    <source>
        <dbReference type="ARBA" id="ARBA00022980"/>
    </source>
</evidence>
<dbReference type="GO" id="GO:0022625">
    <property type="term" value="C:cytosolic large ribosomal subunit"/>
    <property type="evidence" value="ECO:0007669"/>
    <property type="project" value="TreeGrafter"/>
</dbReference>
<dbReference type="PANTHER" id="PTHR14413">
    <property type="entry name" value="RIBOSOMAL PROTEIN L17"/>
    <property type="match status" value="1"/>
</dbReference>
<dbReference type="OrthoDB" id="9809073at2"/>
<dbReference type="NCBIfam" id="TIGR00059">
    <property type="entry name" value="L17"/>
    <property type="match status" value="1"/>
</dbReference>
<accession>A0A1S9M3F5</accession>
<protein>
    <recommendedName>
        <fullName evidence="4 6">50S ribosomal protein L17</fullName>
    </recommendedName>
</protein>
<dbReference type="PANTHER" id="PTHR14413:SF16">
    <property type="entry name" value="LARGE RIBOSOMAL SUBUNIT PROTEIN BL17M"/>
    <property type="match status" value="1"/>
</dbReference>
<dbReference type="EMBL" id="MWKN01000015">
    <property type="protein sequence ID" value="OOP59781.1"/>
    <property type="molecule type" value="Genomic_DNA"/>
</dbReference>
<dbReference type="InterPro" id="IPR036373">
    <property type="entry name" value="Ribosomal_bL17_sf"/>
</dbReference>
<evidence type="ECO:0000256" key="1">
    <source>
        <dbReference type="ARBA" id="ARBA00008777"/>
    </source>
</evidence>
<gene>
    <name evidence="7" type="primary">rplQ</name>
    <name evidence="8" type="ORF">B2G44_00555</name>
    <name evidence="7" type="ORF">OC712_00405</name>
</gene>
<evidence type="ECO:0000256" key="5">
    <source>
        <dbReference type="RuleBase" id="RU000660"/>
    </source>
</evidence>
<dbReference type="SUPFAM" id="SSF64263">
    <property type="entry name" value="Prokaryotic ribosomal protein L17"/>
    <property type="match status" value="1"/>
</dbReference>
<dbReference type="Proteomes" id="UP000189722">
    <property type="component" value="Unassembled WGS sequence"/>
</dbReference>
<comment type="similarity">
    <text evidence="1 5">Belongs to the bacterial ribosomal protein bL17 family.</text>
</comment>
<proteinExistence type="inferred from homology"/>
<keyword evidence="3 5" id="KW-0687">Ribonucleoprotein</keyword>
<organism evidence="8 9">
    <name type="scientific">Candidatus Phytoplasma citri</name>
    <dbReference type="NCBI Taxonomy" id="180978"/>
    <lineage>
        <taxon>Bacteria</taxon>
        <taxon>Bacillati</taxon>
        <taxon>Mycoplasmatota</taxon>
        <taxon>Mollicutes</taxon>
        <taxon>Acholeplasmatales</taxon>
        <taxon>Acholeplasmataceae</taxon>
        <taxon>Candidatus Phytoplasma</taxon>
        <taxon>16SrII (Peanut WB group)</taxon>
    </lineage>
</organism>
<dbReference type="InterPro" id="IPR000456">
    <property type="entry name" value="Ribosomal_bL17"/>
</dbReference>
<evidence type="ECO:0000313" key="10">
    <source>
        <dbReference type="Proteomes" id="UP001383392"/>
    </source>
</evidence>
<keyword evidence="10" id="KW-1185">Reference proteome</keyword>
<sequence length="118" mass="13756">MSFSKLRRNKSQKKSLLKNLVSSLVISEQITTTLPKAQELRRTMDKVINLTKTSNLANHRRALNLFFNQKFSNNQTILRKLVKEISPKYNDRLSGYTRIIKTEFRRGDSAPMAIIRFV</sequence>
<evidence type="ECO:0000256" key="6">
    <source>
        <dbReference type="RuleBase" id="RU000661"/>
    </source>
</evidence>
<dbReference type="GO" id="GO:0003735">
    <property type="term" value="F:structural constituent of ribosome"/>
    <property type="evidence" value="ECO:0007669"/>
    <property type="project" value="InterPro"/>
</dbReference>
<reference evidence="7 10" key="2">
    <citation type="journal article" date="2023" name="Int. J. Syst. Evol. Microbiol.">
        <title>The observation of taxonomic boundaries for the 16SrII and 16SrXXV phytoplasmas using genome-based delimitation.</title>
        <authorList>
            <person name="Rodrigues Jardim B."/>
            <person name="Tran-Nguyen L.T.T."/>
            <person name="Gambley C."/>
            <person name="Al-Sadi A.M."/>
            <person name="Al-Subhi A.M."/>
            <person name="Foissac X."/>
            <person name="Salar P."/>
            <person name="Cai H."/>
            <person name="Yang J.Y."/>
            <person name="Davis R."/>
            <person name="Jones L."/>
            <person name="Rodoni B."/>
            <person name="Constable F.E."/>
        </authorList>
    </citation>
    <scope>NUCLEOTIDE SEQUENCE [LARGE SCALE GENOMIC DNA]</scope>
    <source>
        <strain evidence="7">BAWM-OMN-P75</strain>
    </source>
</reference>
<dbReference type="AlphaFoldDB" id="A0A1S9M3F5"/>
<dbReference type="EMBL" id="JAOSJG010000002">
    <property type="protein sequence ID" value="MEK0308953.1"/>
    <property type="molecule type" value="Genomic_DNA"/>
</dbReference>
<reference evidence="8 9" key="1">
    <citation type="submission" date="2017-02" db="EMBL/GenBank/DDBJ databases">
        <title>A draft genome of 'Candidatus Phytoplasma aurantifolia' the agent of the witches-broom disease of lime.</title>
        <authorList>
            <person name="Foissac X."/>
            <person name="Carle P."/>
        </authorList>
    </citation>
    <scope>NUCLEOTIDE SEQUENCE [LARGE SCALE GENOMIC DNA]</scope>
    <source>
        <strain evidence="8 9">WBDL</strain>
    </source>
</reference>
<dbReference type="Pfam" id="PF01196">
    <property type="entry name" value="Ribosomal_L17"/>
    <property type="match status" value="1"/>
</dbReference>
<evidence type="ECO:0000256" key="3">
    <source>
        <dbReference type="ARBA" id="ARBA00023274"/>
    </source>
</evidence>
<evidence type="ECO:0000256" key="4">
    <source>
        <dbReference type="ARBA" id="ARBA00035494"/>
    </source>
</evidence>
<evidence type="ECO:0000313" key="9">
    <source>
        <dbReference type="Proteomes" id="UP000189722"/>
    </source>
</evidence>
<dbReference type="Gene3D" id="3.90.1030.10">
    <property type="entry name" value="Ribosomal protein L17"/>
    <property type="match status" value="1"/>
</dbReference>
<keyword evidence="2 5" id="KW-0689">Ribosomal protein</keyword>
<dbReference type="GO" id="GO:0006412">
    <property type="term" value="P:translation"/>
    <property type="evidence" value="ECO:0007669"/>
    <property type="project" value="InterPro"/>
</dbReference>